<dbReference type="Pfam" id="PF04072">
    <property type="entry name" value="LCM"/>
    <property type="match status" value="1"/>
</dbReference>
<comment type="similarity">
    <text evidence="2 6">Belongs to the UPF0677 family.</text>
</comment>
<proteinExistence type="inferred from homology"/>
<dbReference type="NCBIfam" id="TIGR00027">
    <property type="entry name" value="mthyl_TIGR00027"/>
    <property type="match status" value="1"/>
</dbReference>
<comment type="caution">
    <text evidence="7">The sequence shown here is derived from an EMBL/GenBank/DDBJ whole genome shotgun (WGS) entry which is preliminary data.</text>
</comment>
<evidence type="ECO:0000256" key="4">
    <source>
        <dbReference type="ARBA" id="ARBA00022679"/>
    </source>
</evidence>
<evidence type="ECO:0000313" key="7">
    <source>
        <dbReference type="EMBL" id="PQM44759.1"/>
    </source>
</evidence>
<evidence type="ECO:0000256" key="3">
    <source>
        <dbReference type="ARBA" id="ARBA00022603"/>
    </source>
</evidence>
<reference evidence="7 8" key="1">
    <citation type="journal article" date="2017" name="Int. J. Syst. Evol. Microbiol.">
        <title>Mycobacterium talmoniae sp. nov., a slowly growing mycobacterium isolated from human respiratory samples.</title>
        <authorList>
            <person name="Davidson R.M."/>
            <person name="DeGroote M.A."/>
            <person name="Marola J.L."/>
            <person name="Buss S."/>
            <person name="Jones V."/>
            <person name="McNeil M.R."/>
            <person name="Freifeld A.G."/>
            <person name="Elaine Epperson L."/>
            <person name="Hasan N.A."/>
            <person name="Jackson M."/>
            <person name="Iwen P.C."/>
            <person name="Salfinger M."/>
            <person name="Strong M."/>
        </authorList>
    </citation>
    <scope>NUCLEOTIDE SEQUENCE [LARGE SCALE GENOMIC DNA]</scope>
    <source>
        <strain evidence="7 8">ATCC BAA-2683</strain>
    </source>
</reference>
<dbReference type="AlphaFoldDB" id="A0A2S8BDQ5"/>
<dbReference type="Proteomes" id="UP000238296">
    <property type="component" value="Unassembled WGS sequence"/>
</dbReference>
<dbReference type="Gene3D" id="3.40.50.150">
    <property type="entry name" value="Vaccinia Virus protein VP39"/>
    <property type="match status" value="1"/>
</dbReference>
<keyword evidence="3 6" id="KW-0489">Methyltransferase</keyword>
<dbReference type="EMBL" id="PPEA01000719">
    <property type="protein sequence ID" value="PQM44759.1"/>
    <property type="molecule type" value="Genomic_DNA"/>
</dbReference>
<evidence type="ECO:0000256" key="2">
    <source>
        <dbReference type="ARBA" id="ARBA00008138"/>
    </source>
</evidence>
<organism evidence="7 8">
    <name type="scientific">Mycobacterium talmoniae</name>
    <dbReference type="NCBI Taxonomy" id="1858794"/>
    <lineage>
        <taxon>Bacteria</taxon>
        <taxon>Bacillati</taxon>
        <taxon>Actinomycetota</taxon>
        <taxon>Actinomycetes</taxon>
        <taxon>Mycobacteriales</taxon>
        <taxon>Mycobacteriaceae</taxon>
        <taxon>Mycobacterium</taxon>
    </lineage>
</organism>
<keyword evidence="4 7" id="KW-0808">Transferase</keyword>
<comment type="function">
    <text evidence="1 6">Exhibits S-adenosyl-L-methionine-dependent methyltransferase activity.</text>
</comment>
<evidence type="ECO:0000256" key="6">
    <source>
        <dbReference type="RuleBase" id="RU362030"/>
    </source>
</evidence>
<dbReference type="InterPro" id="IPR007213">
    <property type="entry name" value="Ppm1/Ppm2/Tcmp"/>
</dbReference>
<dbReference type="SUPFAM" id="SSF53335">
    <property type="entry name" value="S-adenosyl-L-methionine-dependent methyltransferases"/>
    <property type="match status" value="1"/>
</dbReference>
<dbReference type="PANTHER" id="PTHR43619">
    <property type="entry name" value="S-ADENOSYL-L-METHIONINE-DEPENDENT METHYLTRANSFERASE YKTD-RELATED"/>
    <property type="match status" value="1"/>
</dbReference>
<name>A0A2S8BDQ5_9MYCO</name>
<evidence type="ECO:0000313" key="8">
    <source>
        <dbReference type="Proteomes" id="UP000238296"/>
    </source>
</evidence>
<dbReference type="GO" id="GO:0032259">
    <property type="term" value="P:methylation"/>
    <property type="evidence" value="ECO:0007669"/>
    <property type="project" value="UniProtKB-KW"/>
</dbReference>
<gene>
    <name evidence="7" type="ORF">C1Y40_05084</name>
</gene>
<dbReference type="GO" id="GO:0008168">
    <property type="term" value="F:methyltransferase activity"/>
    <property type="evidence" value="ECO:0007669"/>
    <property type="project" value="UniProtKB-UniRule"/>
</dbReference>
<dbReference type="EC" id="2.1.1.-" evidence="6"/>
<keyword evidence="5 6" id="KW-0949">S-adenosyl-L-methionine</keyword>
<evidence type="ECO:0000256" key="5">
    <source>
        <dbReference type="ARBA" id="ARBA00022691"/>
    </source>
</evidence>
<dbReference type="InterPro" id="IPR029063">
    <property type="entry name" value="SAM-dependent_MTases_sf"/>
</dbReference>
<dbReference type="InterPro" id="IPR011610">
    <property type="entry name" value="SAM_mthyl_Trfase_ML2640-like"/>
</dbReference>
<dbReference type="PANTHER" id="PTHR43619:SF2">
    <property type="entry name" value="S-ADENOSYL-L-METHIONINE-DEPENDENT METHYLTRANSFERASES SUPERFAMILY PROTEIN"/>
    <property type="match status" value="1"/>
</dbReference>
<sequence>MARTDNDTWDLASSVGATATGVAVGRALASRGPNALINDPFAEPLVRAVGVDFFTRLASGQLDPAGLDDGVEFGMARMRDMMAVRTLFFDEFFLAAAEAGIRQAVILASGLDARAYRLPWPSGMTVYEIDQPQVIEFKTQALADLGAQPSADRRAGGDRSAP</sequence>
<protein>
    <recommendedName>
        <fullName evidence="6">S-adenosyl-L-methionine-dependent methyltransferase</fullName>
        <ecNumber evidence="6">2.1.1.-</ecNumber>
    </recommendedName>
</protein>
<evidence type="ECO:0000256" key="1">
    <source>
        <dbReference type="ARBA" id="ARBA00003907"/>
    </source>
</evidence>
<accession>A0A2S8BDQ5</accession>